<accession>A0A7H1BL63</accession>
<protein>
    <recommendedName>
        <fullName evidence="3">PIN domain-containing protein</fullName>
    </recommendedName>
</protein>
<dbReference type="AlphaFoldDB" id="A0A7H1BL63"/>
<sequence length="130" mass="13673">MIGGRILDTTALTAAARGSLYMQALLSIAHQRVIPLLVPTTALSDAYADLKTDAAHALSTIVQFPLLTVAPLDEADARGAGILRANVEGEASTTAGHVAYLAAARQWPVITGDPERLRALYPDIETEALP</sequence>
<evidence type="ECO:0000313" key="1">
    <source>
        <dbReference type="EMBL" id="QNS09468.1"/>
    </source>
</evidence>
<evidence type="ECO:0000313" key="2">
    <source>
        <dbReference type="Proteomes" id="UP000516428"/>
    </source>
</evidence>
<evidence type="ECO:0008006" key="3">
    <source>
        <dbReference type="Google" id="ProtNLM"/>
    </source>
</evidence>
<dbReference type="Proteomes" id="UP000516428">
    <property type="component" value="Plasmid unnamed2"/>
</dbReference>
<name>A0A7H1BL63_9ACTN</name>
<keyword evidence="2" id="KW-1185">Reference proteome</keyword>
<organism evidence="1 2">
    <name type="scientific">Streptomyces xanthii</name>
    <dbReference type="NCBI Taxonomy" id="2768069"/>
    <lineage>
        <taxon>Bacteria</taxon>
        <taxon>Bacillati</taxon>
        <taxon>Actinomycetota</taxon>
        <taxon>Actinomycetes</taxon>
        <taxon>Kitasatosporales</taxon>
        <taxon>Streptomycetaceae</taxon>
        <taxon>Streptomyces</taxon>
    </lineage>
</organism>
<reference evidence="1 2" key="1">
    <citation type="submission" date="2020-09" db="EMBL/GenBank/DDBJ databases">
        <title>A novel species.</title>
        <authorList>
            <person name="Gao J."/>
        </authorList>
    </citation>
    <scope>NUCLEOTIDE SEQUENCE [LARGE SCALE GENOMIC DNA]</scope>
    <source>
        <strain evidence="1 2">CRXT-Y-14</strain>
        <plasmid evidence="1 2">unnamed2</plasmid>
    </source>
</reference>
<dbReference type="RefSeq" id="WP_188342123.1">
    <property type="nucleotide sequence ID" value="NZ_CP061283.1"/>
</dbReference>
<proteinExistence type="predicted"/>
<keyword evidence="1" id="KW-0614">Plasmid</keyword>
<dbReference type="SUPFAM" id="SSF88723">
    <property type="entry name" value="PIN domain-like"/>
    <property type="match status" value="1"/>
</dbReference>
<dbReference type="EMBL" id="CP061283">
    <property type="protein sequence ID" value="QNS09468.1"/>
    <property type="molecule type" value="Genomic_DNA"/>
</dbReference>
<geneLocation type="plasmid" evidence="1 2">
    <name>unnamed2</name>
</geneLocation>
<gene>
    <name evidence="1" type="ORF">IAG42_37565</name>
</gene>
<dbReference type="KEGG" id="sxn:IAG42_37565"/>
<dbReference type="InterPro" id="IPR029060">
    <property type="entry name" value="PIN-like_dom_sf"/>
</dbReference>